<name>A0A2T0TG01_9PSEU</name>
<comment type="caution">
    <text evidence="1">The sequence shown here is derived from an EMBL/GenBank/DDBJ whole genome shotgun (WGS) entry which is preliminary data.</text>
</comment>
<proteinExistence type="predicted"/>
<reference evidence="1 2" key="1">
    <citation type="submission" date="2018-03" db="EMBL/GenBank/DDBJ databases">
        <title>Genomic Encyclopedia of Archaeal and Bacterial Type Strains, Phase II (KMG-II): from individual species to whole genera.</title>
        <authorList>
            <person name="Goeker M."/>
        </authorList>
    </citation>
    <scope>NUCLEOTIDE SEQUENCE [LARGE SCALE GENOMIC DNA]</scope>
    <source>
        <strain evidence="1 2">DSM 44720</strain>
    </source>
</reference>
<gene>
    <name evidence="1" type="ORF">CLV43_102123</name>
</gene>
<organism evidence="1 2">
    <name type="scientific">Umezawaea tangerina</name>
    <dbReference type="NCBI Taxonomy" id="84725"/>
    <lineage>
        <taxon>Bacteria</taxon>
        <taxon>Bacillati</taxon>
        <taxon>Actinomycetota</taxon>
        <taxon>Actinomycetes</taxon>
        <taxon>Pseudonocardiales</taxon>
        <taxon>Pseudonocardiaceae</taxon>
        <taxon>Umezawaea</taxon>
    </lineage>
</organism>
<evidence type="ECO:0000313" key="2">
    <source>
        <dbReference type="Proteomes" id="UP000239494"/>
    </source>
</evidence>
<accession>A0A2T0TG01</accession>
<evidence type="ECO:0008006" key="3">
    <source>
        <dbReference type="Google" id="ProtNLM"/>
    </source>
</evidence>
<dbReference type="EMBL" id="PVTF01000002">
    <property type="protein sequence ID" value="PRY44558.1"/>
    <property type="molecule type" value="Genomic_DNA"/>
</dbReference>
<evidence type="ECO:0000313" key="1">
    <source>
        <dbReference type="EMBL" id="PRY44558.1"/>
    </source>
</evidence>
<protein>
    <recommendedName>
        <fullName evidence="3">YbaB/EbfC DNA-binding family protein</fullName>
    </recommendedName>
</protein>
<keyword evidence="2" id="KW-1185">Reference proteome</keyword>
<sequence>MGVGERLDAVRCAAEDHGVVVVVDLHGKPVDLTFTREALRMGPADLAAVVRRLTAEAAAAALAEGMAVIGELVPEALVTG</sequence>
<dbReference type="AlphaFoldDB" id="A0A2T0TG01"/>
<dbReference type="Proteomes" id="UP000239494">
    <property type="component" value="Unassembled WGS sequence"/>
</dbReference>